<dbReference type="EMBL" id="JAINUF010000006">
    <property type="protein sequence ID" value="KAJ8356876.1"/>
    <property type="molecule type" value="Genomic_DNA"/>
</dbReference>
<dbReference type="InterPro" id="IPR001310">
    <property type="entry name" value="Histidine_triad_HIT"/>
</dbReference>
<dbReference type="Proteomes" id="UP001152622">
    <property type="component" value="Chromosome 6"/>
</dbReference>
<feature type="active site" description="Tele-AMP-histidine intermediate" evidence="3">
    <location>
        <position position="121"/>
    </location>
</feature>
<organism evidence="7 8">
    <name type="scientific">Synaphobranchus kaupii</name>
    <name type="common">Kaup's arrowtooth eel</name>
    <dbReference type="NCBI Taxonomy" id="118154"/>
    <lineage>
        <taxon>Eukaryota</taxon>
        <taxon>Metazoa</taxon>
        <taxon>Chordata</taxon>
        <taxon>Craniata</taxon>
        <taxon>Vertebrata</taxon>
        <taxon>Euteleostomi</taxon>
        <taxon>Actinopterygii</taxon>
        <taxon>Neopterygii</taxon>
        <taxon>Teleostei</taxon>
        <taxon>Anguilliformes</taxon>
        <taxon>Synaphobranchidae</taxon>
        <taxon>Synaphobranchus</taxon>
    </lineage>
</organism>
<dbReference type="GO" id="GO:0003824">
    <property type="term" value="F:catalytic activity"/>
    <property type="evidence" value="ECO:0007669"/>
    <property type="project" value="InterPro"/>
</dbReference>
<reference evidence="7" key="1">
    <citation type="journal article" date="2023" name="Science">
        <title>Genome structures resolve the early diversification of teleost fishes.</title>
        <authorList>
            <person name="Parey E."/>
            <person name="Louis A."/>
            <person name="Montfort J."/>
            <person name="Bouchez O."/>
            <person name="Roques C."/>
            <person name="Iampietro C."/>
            <person name="Lluch J."/>
            <person name="Castinel A."/>
            <person name="Donnadieu C."/>
            <person name="Desvignes T."/>
            <person name="Floi Bucao C."/>
            <person name="Jouanno E."/>
            <person name="Wen M."/>
            <person name="Mejri S."/>
            <person name="Dirks R."/>
            <person name="Jansen H."/>
            <person name="Henkel C."/>
            <person name="Chen W.J."/>
            <person name="Zahm M."/>
            <person name="Cabau C."/>
            <person name="Klopp C."/>
            <person name="Thompson A.W."/>
            <person name="Robinson-Rechavi M."/>
            <person name="Braasch I."/>
            <person name="Lecointre G."/>
            <person name="Bobe J."/>
            <person name="Postlethwait J.H."/>
            <person name="Berthelot C."/>
            <person name="Roest Crollius H."/>
            <person name="Guiguen Y."/>
        </authorList>
    </citation>
    <scope>NUCLEOTIDE SEQUENCE</scope>
    <source>
        <strain evidence="7">WJC10195</strain>
    </source>
</reference>
<dbReference type="Pfam" id="PF11969">
    <property type="entry name" value="DcpS_C"/>
    <property type="match status" value="1"/>
</dbReference>
<dbReference type="OrthoDB" id="1915375at2759"/>
<dbReference type="PRINTS" id="PR00332">
    <property type="entry name" value="HISTRIAD"/>
</dbReference>
<evidence type="ECO:0000256" key="3">
    <source>
        <dbReference type="PIRSR" id="PIRSR601310-1"/>
    </source>
</evidence>
<evidence type="ECO:0000256" key="2">
    <source>
        <dbReference type="ARBA" id="ARBA00025764"/>
    </source>
</evidence>
<dbReference type="PROSITE" id="PS51084">
    <property type="entry name" value="HIT_2"/>
    <property type="match status" value="1"/>
</dbReference>
<accession>A0A9Q1IXF2</accession>
<feature type="short sequence motif" description="Histidine triad motif" evidence="4 5">
    <location>
        <begin position="119"/>
        <end position="123"/>
    </location>
</feature>
<dbReference type="InterPro" id="IPR036265">
    <property type="entry name" value="HIT-like_sf"/>
</dbReference>
<dbReference type="SUPFAM" id="SSF54197">
    <property type="entry name" value="HIT-like"/>
    <property type="match status" value="1"/>
</dbReference>
<evidence type="ECO:0000259" key="6">
    <source>
        <dbReference type="PROSITE" id="PS51084"/>
    </source>
</evidence>
<evidence type="ECO:0000256" key="5">
    <source>
        <dbReference type="PROSITE-ProRule" id="PRU00464"/>
    </source>
</evidence>
<comment type="similarity">
    <text evidence="2">Belongs to the HINT family.</text>
</comment>
<sequence>MGLGSQMLSSRQQVVPRQVECASHQGLAEGRVSQGAPRVLHQPDDELCCFRDLEPGAEHHYLVVPNRHIDSCISLRKEHVPLVEKMVEMGKAVLLKHHVADLADIRMGFHVPPFYSVPHLHLHVLAPASQMNLRSLYNYGPRAFWFITVDQLLQKLNSKMDQPWY</sequence>
<comment type="caution">
    <text evidence="7">The sequence shown here is derived from an EMBL/GenBank/DDBJ whole genome shotgun (WGS) entry which is preliminary data.</text>
</comment>
<comment type="catalytic activity">
    <reaction evidence="1">
        <text>adenosine 5'-phosphoramidate + H2O = NH4(+) + AMP</text>
        <dbReference type="Rhea" id="RHEA:67916"/>
        <dbReference type="ChEBI" id="CHEBI:15377"/>
        <dbReference type="ChEBI" id="CHEBI:28938"/>
        <dbReference type="ChEBI" id="CHEBI:57890"/>
        <dbReference type="ChEBI" id="CHEBI:456215"/>
    </reaction>
</comment>
<evidence type="ECO:0000256" key="4">
    <source>
        <dbReference type="PIRSR" id="PIRSR601310-3"/>
    </source>
</evidence>
<dbReference type="AlphaFoldDB" id="A0A9Q1IXF2"/>
<name>A0A9Q1IXF2_SYNKA</name>
<protein>
    <recommendedName>
        <fullName evidence="6">HIT domain-containing protein</fullName>
    </recommendedName>
</protein>
<feature type="domain" description="HIT" evidence="6">
    <location>
        <begin position="27"/>
        <end position="135"/>
    </location>
</feature>
<proteinExistence type="inferred from homology"/>
<evidence type="ECO:0000256" key="1">
    <source>
        <dbReference type="ARBA" id="ARBA00024472"/>
    </source>
</evidence>
<dbReference type="PANTHER" id="PTHR12486">
    <property type="entry name" value="APRATAXIN-RELATED"/>
    <property type="match status" value="1"/>
</dbReference>
<dbReference type="InterPro" id="IPR011146">
    <property type="entry name" value="HIT-like"/>
</dbReference>
<evidence type="ECO:0000313" key="7">
    <source>
        <dbReference type="EMBL" id="KAJ8356876.1"/>
    </source>
</evidence>
<gene>
    <name evidence="7" type="ORF">SKAU_G00196700</name>
</gene>
<dbReference type="Gene3D" id="3.30.428.10">
    <property type="entry name" value="HIT-like"/>
    <property type="match status" value="1"/>
</dbReference>
<evidence type="ECO:0000313" key="8">
    <source>
        <dbReference type="Proteomes" id="UP001152622"/>
    </source>
</evidence>
<keyword evidence="8" id="KW-1185">Reference proteome</keyword>
<dbReference type="PANTHER" id="PTHR12486:SF6">
    <property type="entry name" value="ADENOSINE 5'-MONOPHOSPHORAMIDASE HINT3"/>
    <property type="match status" value="1"/>
</dbReference>